<evidence type="ECO:0000259" key="2">
    <source>
        <dbReference type="Pfam" id="PF11160"/>
    </source>
</evidence>
<proteinExistence type="predicted"/>
<keyword evidence="5" id="KW-1185">Reference proteome</keyword>
<evidence type="ECO:0000256" key="1">
    <source>
        <dbReference type="SAM" id="MobiDB-lite"/>
    </source>
</evidence>
<dbReference type="Proteomes" id="UP000663828">
    <property type="component" value="Unassembled WGS sequence"/>
</dbReference>
<evidence type="ECO:0000313" key="6">
    <source>
        <dbReference type="Proteomes" id="UP000663852"/>
    </source>
</evidence>
<dbReference type="Gene3D" id="2.30.30.1060">
    <property type="match status" value="1"/>
</dbReference>
<evidence type="ECO:0000313" key="4">
    <source>
        <dbReference type="EMBL" id="CAF1528203.1"/>
    </source>
</evidence>
<dbReference type="EMBL" id="CAJNOR010004801">
    <property type="protein sequence ID" value="CAF1528203.1"/>
    <property type="molecule type" value="Genomic_DNA"/>
</dbReference>
<evidence type="ECO:0000313" key="5">
    <source>
        <dbReference type="Proteomes" id="UP000663828"/>
    </source>
</evidence>
<feature type="region of interest" description="Disordered" evidence="1">
    <location>
        <begin position="39"/>
        <end position="82"/>
    </location>
</feature>
<reference evidence="3" key="1">
    <citation type="submission" date="2021-02" db="EMBL/GenBank/DDBJ databases">
        <authorList>
            <person name="Nowell W R."/>
        </authorList>
    </citation>
    <scope>NUCLEOTIDE SEQUENCE</scope>
</reference>
<feature type="region of interest" description="Disordered" evidence="1">
    <location>
        <begin position="1"/>
        <end position="24"/>
    </location>
</feature>
<dbReference type="AlphaFoldDB" id="A0A813P1T7"/>
<evidence type="ECO:0000313" key="3">
    <source>
        <dbReference type="EMBL" id="CAF0747795.1"/>
    </source>
</evidence>
<dbReference type="Proteomes" id="UP000663852">
    <property type="component" value="Unassembled WGS sequence"/>
</dbReference>
<dbReference type="InterPro" id="IPR021331">
    <property type="entry name" value="Hva1_TUDOR"/>
</dbReference>
<dbReference type="EMBL" id="CAJNOJ010000005">
    <property type="protein sequence ID" value="CAF0747795.1"/>
    <property type="molecule type" value="Genomic_DNA"/>
</dbReference>
<protein>
    <recommendedName>
        <fullName evidence="2">Hypervirulence associated protein TUDOR domain-containing protein</fullName>
    </recommendedName>
</protein>
<name>A0A813P1T7_ADIRI</name>
<dbReference type="Pfam" id="PF11160">
    <property type="entry name" value="Hva1_TUDOR"/>
    <property type="match status" value="1"/>
</dbReference>
<organism evidence="3 6">
    <name type="scientific">Adineta ricciae</name>
    <name type="common">Rotifer</name>
    <dbReference type="NCBI Taxonomy" id="249248"/>
    <lineage>
        <taxon>Eukaryota</taxon>
        <taxon>Metazoa</taxon>
        <taxon>Spiralia</taxon>
        <taxon>Gnathifera</taxon>
        <taxon>Rotifera</taxon>
        <taxon>Eurotatoria</taxon>
        <taxon>Bdelloidea</taxon>
        <taxon>Adinetida</taxon>
        <taxon>Adinetidae</taxon>
        <taxon>Adineta</taxon>
    </lineage>
</organism>
<feature type="domain" description="Hypervirulence associated protein TUDOR" evidence="2">
    <location>
        <begin position="14"/>
        <end position="72"/>
    </location>
</feature>
<accession>A0A813P1T7</accession>
<feature type="compositionally biased region" description="Basic and acidic residues" evidence="1">
    <location>
        <begin position="39"/>
        <end position="70"/>
    </location>
</feature>
<sequence length="82" mass="9106">MPNSQSTTDEFKKGDRVQWNSLNGPVEGVVMKKLTSDTHIKDHHVKASKDEPQYLVKSDKTGAEAAHKPDALTLLDDDDDDD</sequence>
<dbReference type="OrthoDB" id="10052172at2759"/>
<comment type="caution">
    <text evidence="3">The sequence shown here is derived from an EMBL/GenBank/DDBJ whole genome shotgun (WGS) entry which is preliminary data.</text>
</comment>
<gene>
    <name evidence="3" type="ORF">EDS130_LOCUS2110</name>
    <name evidence="4" type="ORF">XAT740_LOCUS41266</name>
</gene>